<evidence type="ECO:0000313" key="3">
    <source>
        <dbReference type="EMBL" id="VAX07853.1"/>
    </source>
</evidence>
<organism evidence="3">
    <name type="scientific">hydrothermal vent metagenome</name>
    <dbReference type="NCBI Taxonomy" id="652676"/>
    <lineage>
        <taxon>unclassified sequences</taxon>
        <taxon>metagenomes</taxon>
        <taxon>ecological metagenomes</taxon>
    </lineage>
</organism>
<accession>A0A3B1B7J0</accession>
<name>A0A3B1B7J0_9ZZZZ</name>
<keyword evidence="1" id="KW-0175">Coiled coil</keyword>
<evidence type="ECO:0008006" key="4">
    <source>
        <dbReference type="Google" id="ProtNLM"/>
    </source>
</evidence>
<reference evidence="3" key="1">
    <citation type="submission" date="2018-06" db="EMBL/GenBank/DDBJ databases">
        <authorList>
            <person name="Zhirakovskaya E."/>
        </authorList>
    </citation>
    <scope>NUCLEOTIDE SEQUENCE</scope>
</reference>
<proteinExistence type="predicted"/>
<sequence length="215" mass="23970">MQQVNLYRASLQKNNARSSAQKLLLAMGVVSGGLLILSLIYVFQIMQLEDSLGIAQAEQNIKMAQLEALQVKIQARRKDAQLQAEVDALMMDIANRQKVMKVLGQQQFGNIEGFVEHVSGLARQRINGLWLSEVRISQGGQSLGLKGQTLKAELLPRYLQRLSSEMVFTGKAFRTLLMVRDQEQPEQLVFELQGVGEIINTDKKTSSYAANGVHQ</sequence>
<evidence type="ECO:0000256" key="2">
    <source>
        <dbReference type="SAM" id="Phobius"/>
    </source>
</evidence>
<keyword evidence="2" id="KW-1133">Transmembrane helix</keyword>
<keyword evidence="2" id="KW-0472">Membrane</keyword>
<keyword evidence="2" id="KW-0812">Transmembrane</keyword>
<dbReference type="AlphaFoldDB" id="A0A3B1B7J0"/>
<evidence type="ECO:0000256" key="1">
    <source>
        <dbReference type="SAM" id="Coils"/>
    </source>
</evidence>
<feature type="coiled-coil region" evidence="1">
    <location>
        <begin position="54"/>
        <end position="83"/>
    </location>
</feature>
<gene>
    <name evidence="3" type="ORF">MNBD_GAMMA25-1126</name>
</gene>
<dbReference type="EMBL" id="UOFY01000021">
    <property type="protein sequence ID" value="VAX07853.1"/>
    <property type="molecule type" value="Genomic_DNA"/>
</dbReference>
<feature type="transmembrane region" description="Helical" evidence="2">
    <location>
        <begin position="23"/>
        <end position="43"/>
    </location>
</feature>
<protein>
    <recommendedName>
        <fullName evidence="4">MSHA biogenesis protein MshI</fullName>
    </recommendedName>
</protein>